<name>A0ACC2NR90_9HYME</name>
<accession>A0ACC2NR90</accession>
<evidence type="ECO:0000313" key="2">
    <source>
        <dbReference type="Proteomes" id="UP001239111"/>
    </source>
</evidence>
<reference evidence="1" key="1">
    <citation type="submission" date="2023-04" db="EMBL/GenBank/DDBJ databases">
        <title>A chromosome-level genome assembly of the parasitoid wasp Eretmocerus hayati.</title>
        <authorList>
            <person name="Zhong Y."/>
            <person name="Liu S."/>
            <person name="Liu Y."/>
        </authorList>
    </citation>
    <scope>NUCLEOTIDE SEQUENCE</scope>
    <source>
        <strain evidence="1">ZJU_SS_LIU_2023</strain>
    </source>
</reference>
<sequence length="388" mass="44738">MCLGILLVVVDAVSSELLLPKKWEVTELKHDKLSYEWTLDPVSFLKVSEVCIKSHEFSSTENSNQIWRLILCSSTQVTKLDNIPGLFNVTQISEIFRIGLFYLSGNSKDIGATYTITFMNKTFDQIYQFSGIVASKERENKSPKLIKYDPFPGYYGQNGTMYQEFVIEKSQLNMQDTDEFIINLDMSLTYRSTRNFVSKECSVTSPTFLANLRSGYQKQHLEYKKYENLVLGTRNGLNIITSESLLSECSFVWSHRQLSEQKDEINFKEFDYEVVNETLHFLYHGEAPKMKKLNKQLFIVAKKFMLNDLWKLAEEDICNNLSHNMNDIIKNLIFAAEKGAISVKSRIVNYLASQPAQILETPRFSQLQKSHPNLIEDILNAKKELATE</sequence>
<organism evidence="1 2">
    <name type="scientific">Eretmocerus hayati</name>
    <dbReference type="NCBI Taxonomy" id="131215"/>
    <lineage>
        <taxon>Eukaryota</taxon>
        <taxon>Metazoa</taxon>
        <taxon>Ecdysozoa</taxon>
        <taxon>Arthropoda</taxon>
        <taxon>Hexapoda</taxon>
        <taxon>Insecta</taxon>
        <taxon>Pterygota</taxon>
        <taxon>Neoptera</taxon>
        <taxon>Endopterygota</taxon>
        <taxon>Hymenoptera</taxon>
        <taxon>Apocrita</taxon>
        <taxon>Proctotrupomorpha</taxon>
        <taxon>Chalcidoidea</taxon>
        <taxon>Aphelinidae</taxon>
        <taxon>Aphelininae</taxon>
        <taxon>Eretmocerus</taxon>
    </lineage>
</organism>
<dbReference type="Proteomes" id="UP001239111">
    <property type="component" value="Chromosome 3"/>
</dbReference>
<keyword evidence="2" id="KW-1185">Reference proteome</keyword>
<protein>
    <submittedName>
        <fullName evidence="1">Uncharacterized protein</fullName>
    </submittedName>
</protein>
<dbReference type="EMBL" id="CM056743">
    <property type="protein sequence ID" value="KAJ8673363.1"/>
    <property type="molecule type" value="Genomic_DNA"/>
</dbReference>
<gene>
    <name evidence="1" type="ORF">QAD02_004625</name>
</gene>
<comment type="caution">
    <text evidence="1">The sequence shown here is derived from an EMBL/GenBank/DDBJ whole genome shotgun (WGS) entry which is preliminary data.</text>
</comment>
<evidence type="ECO:0000313" key="1">
    <source>
        <dbReference type="EMBL" id="KAJ8673363.1"/>
    </source>
</evidence>
<proteinExistence type="predicted"/>